<dbReference type="HOGENOM" id="CLU_671251_0_0_1"/>
<reference evidence="2 4" key="1">
    <citation type="journal article" date="2010" name="BMC Genomics">
        <title>Combination of measures distinguishes pre-miRNAs from other stem-loops in the genome of the newly sequenced Anopheles darlingi.</title>
        <authorList>
            <person name="Mendes N.D."/>
            <person name="Freitas A.T."/>
            <person name="Vasconcelos A.T."/>
            <person name="Sagot M.F."/>
        </authorList>
    </citation>
    <scope>NUCLEOTIDE SEQUENCE</scope>
</reference>
<reference evidence="3" key="4">
    <citation type="submission" date="2015-06" db="UniProtKB">
        <authorList>
            <consortium name="EnsemblMetazoa"/>
        </authorList>
    </citation>
    <scope>IDENTIFICATION</scope>
</reference>
<dbReference type="EMBL" id="ADMH02001599">
    <property type="protein sequence ID" value="ETN61892.1"/>
    <property type="molecule type" value="Genomic_DNA"/>
</dbReference>
<evidence type="ECO:0000313" key="3">
    <source>
        <dbReference type="EnsemblMetazoa" id="ADAC006428-PA"/>
    </source>
</evidence>
<evidence type="ECO:0000313" key="2">
    <source>
        <dbReference type="EMBL" id="ETN61892.1"/>
    </source>
</evidence>
<reference evidence="2" key="2">
    <citation type="submission" date="2010-05" db="EMBL/GenBank/DDBJ databases">
        <authorList>
            <person name="Almeida L.G."/>
            <person name="Nicolas M.F."/>
            <person name="Souza R.C."/>
            <person name="Vasconcelos A.T.R."/>
        </authorList>
    </citation>
    <scope>NUCLEOTIDE SEQUENCE</scope>
</reference>
<feature type="signal peptide" evidence="1">
    <location>
        <begin position="1"/>
        <end position="20"/>
    </location>
</feature>
<dbReference type="eggNOG" id="ENOG502T97Z">
    <property type="taxonomic scope" value="Eukaryota"/>
</dbReference>
<evidence type="ECO:0008006" key="5">
    <source>
        <dbReference type="Google" id="ProtNLM"/>
    </source>
</evidence>
<name>W5JBQ7_ANODA</name>
<dbReference type="VEuPathDB" id="VectorBase:ADAC006428"/>
<protein>
    <recommendedName>
        <fullName evidence="5">Secreted protein</fullName>
    </recommendedName>
</protein>
<dbReference type="AlphaFoldDB" id="W5JBQ7"/>
<keyword evidence="1" id="KW-0732">Signal</keyword>
<sequence>MKTFLTIVMLCLGVASNCEAGRPVSYQVVQKLKEVEPIYKQLQDSVVNAVASAKLNTAAQTDAFYRAVIANKETSLSNSVQMEDQFIFQLDNQAPSVDASCIGFLRTLVDNNMNVAGVGFTQCVKTVEKSLKAELDKIYELLLVDESDVFGLSLLDVFDGENMIADPAKIVAKLQAKEQDISRISLSFVSEINSAVDAFASRLNDMTGSYKSCLLMNDDAGRLASMQVVQRLKELEPKHAEIKYQIINFVATAKFNVVHKADDFYRRVFASKEGSLAASILLEDELLYQLDHQLASADRSCLGMLRTIVDNNMNVAGVGFTNCVNNVESELDRALERAHKTLQLDESEIFYQRLLDVFDGENIIAGPDAILAKLQSKADAIDGVYRRSQFRYRAEGRTSNGSTDRYDEHL</sequence>
<proteinExistence type="predicted"/>
<keyword evidence="4" id="KW-1185">Reference proteome</keyword>
<feature type="chain" id="PRO_5010155218" description="Secreted protein" evidence="1">
    <location>
        <begin position="21"/>
        <end position="410"/>
    </location>
</feature>
<evidence type="ECO:0000256" key="1">
    <source>
        <dbReference type="SAM" id="SignalP"/>
    </source>
</evidence>
<accession>W5JBQ7</accession>
<dbReference type="Proteomes" id="UP000000673">
    <property type="component" value="Unassembled WGS sequence"/>
</dbReference>
<evidence type="ECO:0000313" key="4">
    <source>
        <dbReference type="Proteomes" id="UP000000673"/>
    </source>
</evidence>
<organism evidence="2">
    <name type="scientific">Anopheles darlingi</name>
    <name type="common">Mosquito</name>
    <dbReference type="NCBI Taxonomy" id="43151"/>
    <lineage>
        <taxon>Eukaryota</taxon>
        <taxon>Metazoa</taxon>
        <taxon>Ecdysozoa</taxon>
        <taxon>Arthropoda</taxon>
        <taxon>Hexapoda</taxon>
        <taxon>Insecta</taxon>
        <taxon>Pterygota</taxon>
        <taxon>Neoptera</taxon>
        <taxon>Endopterygota</taxon>
        <taxon>Diptera</taxon>
        <taxon>Nematocera</taxon>
        <taxon>Culicoidea</taxon>
        <taxon>Culicidae</taxon>
        <taxon>Anophelinae</taxon>
        <taxon>Anopheles</taxon>
    </lineage>
</organism>
<reference evidence="2" key="3">
    <citation type="journal article" date="2013" name="Nucleic Acids Res.">
        <title>The genome of Anopheles darlingi, the main neotropical malaria vector.</title>
        <authorList>
            <person name="Marinotti O."/>
            <person name="Cerqueira G.C."/>
            <person name="de Almeida L.G."/>
            <person name="Ferro M.I."/>
            <person name="Loreto E.L."/>
            <person name="Zaha A."/>
            <person name="Teixeira S.M."/>
            <person name="Wespiser A.R."/>
            <person name="Almeida E Silva A."/>
            <person name="Schlindwein A.D."/>
            <person name="Pacheco A.C."/>
            <person name="Silva A.L."/>
            <person name="Graveley B.R."/>
            <person name="Walenz B.P."/>
            <person name="Lima Bde A."/>
            <person name="Ribeiro C.A."/>
            <person name="Nunes-Silva C.G."/>
            <person name="de Carvalho C.R."/>
            <person name="Soares C.M."/>
            <person name="de Menezes C.B."/>
            <person name="Matiolli C."/>
            <person name="Caffrey D."/>
            <person name="Araujo D.A."/>
            <person name="de Oliveira D.M."/>
            <person name="Golenbock D."/>
            <person name="Grisard E.C."/>
            <person name="Fantinatti-Garboggini F."/>
            <person name="de Carvalho F.M."/>
            <person name="Barcellos F.G."/>
            <person name="Prosdocimi F."/>
            <person name="May G."/>
            <person name="Azevedo Junior G.M."/>
            <person name="Guimaraes G.M."/>
            <person name="Goldman G.H."/>
            <person name="Padilha I.Q."/>
            <person name="Batista Jda S."/>
            <person name="Ferro J.A."/>
            <person name="Ribeiro J.M."/>
            <person name="Fietto J.L."/>
            <person name="Dabbas K.M."/>
            <person name="Cerdeira L."/>
            <person name="Agnez-Lima L.F."/>
            <person name="Brocchi M."/>
            <person name="de Carvalho M.O."/>
            <person name="Teixeira Mde M."/>
            <person name="Diniz Maia Mde M."/>
            <person name="Goldman M.H."/>
            <person name="Cruz Schneider M.P."/>
            <person name="Felipe M.S."/>
            <person name="Hungria M."/>
            <person name="Nicolas M.F."/>
            <person name="Pereira M."/>
            <person name="Montes M.A."/>
            <person name="Cantao M.E."/>
            <person name="Vincentz M."/>
            <person name="Rafael M.S."/>
            <person name="Silverman N."/>
            <person name="Stoco P.H."/>
            <person name="Souza R.C."/>
            <person name="Vicentini R."/>
            <person name="Gazzinelli R.T."/>
            <person name="Neves Rde O."/>
            <person name="Silva R."/>
            <person name="Astolfi-Filho S."/>
            <person name="Maciel T.E."/>
            <person name="Urmenyi T.P."/>
            <person name="Tadei W.P."/>
            <person name="Camargo E.P."/>
            <person name="de Vasconcelos A.T."/>
        </authorList>
    </citation>
    <scope>NUCLEOTIDE SEQUENCE</scope>
</reference>
<gene>
    <name evidence="2" type="ORF">AND_006428</name>
</gene>
<dbReference type="EnsemblMetazoa" id="ADAC006428-RA">
    <property type="protein sequence ID" value="ADAC006428-PA"/>
    <property type="gene ID" value="ADAC006428"/>
</dbReference>
<dbReference type="VEuPathDB" id="VectorBase:ADAR2_009791"/>